<evidence type="ECO:0000313" key="2">
    <source>
        <dbReference type="Proteomes" id="UP000013827"/>
    </source>
</evidence>
<dbReference type="GeneID" id="17281277"/>
<dbReference type="EnsemblProtists" id="EOD36006">
    <property type="protein sequence ID" value="EOD36006"/>
    <property type="gene ID" value="EMIHUDRAFT_455171"/>
</dbReference>
<dbReference type="AlphaFoldDB" id="A0A0D3KJS1"/>
<keyword evidence="2" id="KW-1185">Reference proteome</keyword>
<sequence length="127" mass="13269">MSLVTCSILADVETLASGSKGRTALAALVRHAASARCLHEWSAGSSPPRLSDEACARLMERTTDAPHASPSTGSWEGGCGYAAGGWQEDGTPATPPLHRNFKKIGYCGTFTGNSSPDTATQTDKSWL</sequence>
<name>A0A0D3KJS1_EMIH1</name>
<dbReference type="KEGG" id="ehx:EMIHUDRAFT_455171"/>
<dbReference type="Proteomes" id="UP000013827">
    <property type="component" value="Unassembled WGS sequence"/>
</dbReference>
<organism evidence="1 2">
    <name type="scientific">Emiliania huxleyi (strain CCMP1516)</name>
    <dbReference type="NCBI Taxonomy" id="280463"/>
    <lineage>
        <taxon>Eukaryota</taxon>
        <taxon>Haptista</taxon>
        <taxon>Haptophyta</taxon>
        <taxon>Prymnesiophyceae</taxon>
        <taxon>Isochrysidales</taxon>
        <taxon>Noelaerhabdaceae</taxon>
        <taxon>Emiliania</taxon>
    </lineage>
</organism>
<evidence type="ECO:0000313" key="1">
    <source>
        <dbReference type="EnsemblProtists" id="EOD36006"/>
    </source>
</evidence>
<dbReference type="RefSeq" id="XP_005788435.1">
    <property type="nucleotide sequence ID" value="XM_005788378.1"/>
</dbReference>
<reference evidence="2" key="1">
    <citation type="journal article" date="2013" name="Nature">
        <title>Pan genome of the phytoplankton Emiliania underpins its global distribution.</title>
        <authorList>
            <person name="Read B.A."/>
            <person name="Kegel J."/>
            <person name="Klute M.J."/>
            <person name="Kuo A."/>
            <person name="Lefebvre S.C."/>
            <person name="Maumus F."/>
            <person name="Mayer C."/>
            <person name="Miller J."/>
            <person name="Monier A."/>
            <person name="Salamov A."/>
            <person name="Young J."/>
            <person name="Aguilar M."/>
            <person name="Claverie J.M."/>
            <person name="Frickenhaus S."/>
            <person name="Gonzalez K."/>
            <person name="Herman E.K."/>
            <person name="Lin Y.C."/>
            <person name="Napier J."/>
            <person name="Ogata H."/>
            <person name="Sarno A.F."/>
            <person name="Shmutz J."/>
            <person name="Schroeder D."/>
            <person name="de Vargas C."/>
            <person name="Verret F."/>
            <person name="von Dassow P."/>
            <person name="Valentin K."/>
            <person name="Van de Peer Y."/>
            <person name="Wheeler G."/>
            <person name="Dacks J.B."/>
            <person name="Delwiche C.F."/>
            <person name="Dyhrman S.T."/>
            <person name="Glockner G."/>
            <person name="John U."/>
            <person name="Richards T."/>
            <person name="Worden A.Z."/>
            <person name="Zhang X."/>
            <person name="Grigoriev I.V."/>
            <person name="Allen A.E."/>
            <person name="Bidle K."/>
            <person name="Borodovsky M."/>
            <person name="Bowler C."/>
            <person name="Brownlee C."/>
            <person name="Cock J.M."/>
            <person name="Elias M."/>
            <person name="Gladyshev V.N."/>
            <person name="Groth M."/>
            <person name="Guda C."/>
            <person name="Hadaegh A."/>
            <person name="Iglesias-Rodriguez M.D."/>
            <person name="Jenkins J."/>
            <person name="Jones B.M."/>
            <person name="Lawson T."/>
            <person name="Leese F."/>
            <person name="Lindquist E."/>
            <person name="Lobanov A."/>
            <person name="Lomsadze A."/>
            <person name="Malik S.B."/>
            <person name="Marsh M.E."/>
            <person name="Mackinder L."/>
            <person name="Mock T."/>
            <person name="Mueller-Roeber B."/>
            <person name="Pagarete A."/>
            <person name="Parker M."/>
            <person name="Probert I."/>
            <person name="Quesneville H."/>
            <person name="Raines C."/>
            <person name="Rensing S.A."/>
            <person name="Riano-Pachon D.M."/>
            <person name="Richier S."/>
            <person name="Rokitta S."/>
            <person name="Shiraiwa Y."/>
            <person name="Soanes D.M."/>
            <person name="van der Giezen M."/>
            <person name="Wahlund T.M."/>
            <person name="Williams B."/>
            <person name="Wilson W."/>
            <person name="Wolfe G."/>
            <person name="Wurch L.L."/>
        </authorList>
    </citation>
    <scope>NUCLEOTIDE SEQUENCE</scope>
</reference>
<accession>A0A0D3KJS1</accession>
<proteinExistence type="predicted"/>
<dbReference type="HOGENOM" id="CLU_1974708_0_0_1"/>
<reference evidence="1" key="2">
    <citation type="submission" date="2024-10" db="UniProtKB">
        <authorList>
            <consortium name="EnsemblProtists"/>
        </authorList>
    </citation>
    <scope>IDENTIFICATION</scope>
</reference>
<dbReference type="PaxDb" id="2903-EOD36006"/>
<protein>
    <submittedName>
        <fullName evidence="1">Uncharacterized protein</fullName>
    </submittedName>
</protein>